<dbReference type="EMBL" id="JANQAO010000003">
    <property type="protein sequence ID" value="MDM5147845.1"/>
    <property type="molecule type" value="Genomic_DNA"/>
</dbReference>
<accession>A0ABT7QMB2</accession>
<evidence type="ECO:0000313" key="2">
    <source>
        <dbReference type="Proteomes" id="UP001168167"/>
    </source>
</evidence>
<keyword evidence="2" id="KW-1185">Reference proteome</keyword>
<organism evidence="1 2">
    <name type="scientific">Candidatus Doriopsillibacter californiensis</name>
    <dbReference type="NCBI Taxonomy" id="2970740"/>
    <lineage>
        <taxon>Bacteria</taxon>
        <taxon>Pseudomonadati</taxon>
        <taxon>Pseudomonadota</taxon>
        <taxon>Gammaproteobacteria</taxon>
        <taxon>Candidatus Tethybacterales</taxon>
        <taxon>Candidatus Persebacteraceae</taxon>
        <taxon>Candidatus Doriopsillibacter</taxon>
    </lineage>
</organism>
<name>A0ABT7QMB2_9GAMM</name>
<dbReference type="Proteomes" id="UP001168167">
    <property type="component" value="Unassembled WGS sequence"/>
</dbReference>
<proteinExistence type="predicted"/>
<sequence>MTNKNKKIRHWAQTNIFWDGALIKKGEEIPENKTKSKDFERLIKGKSIWSDKVAEEKKPASKPSIASGV</sequence>
<reference evidence="1" key="1">
    <citation type="submission" date="2022-08" db="EMBL/GenBank/DDBJ databases">
        <authorList>
            <person name="Dzunkova M."/>
            <person name="La Clair J."/>
            <person name="Tyml T."/>
            <person name="Doud D."/>
            <person name="Schulz F."/>
            <person name="Piquer S."/>
            <person name="Porcel Sanchis D."/>
            <person name="Osborn A."/>
            <person name="Robinson D."/>
            <person name="Louie K.B."/>
            <person name="Bowen B.P."/>
            <person name="Bowers R."/>
            <person name="Lee J."/>
            <person name="Arnau Llombart V."/>
            <person name="Diaz Villanueva W."/>
            <person name="Gosliner T."/>
            <person name="Northen T."/>
            <person name="Cheng J.-F."/>
            <person name="Burkart M.D."/>
            <person name="Woyke T."/>
        </authorList>
    </citation>
    <scope>NUCLEOTIDE SEQUENCE</scope>
    <source>
        <strain evidence="1">Df01</strain>
    </source>
</reference>
<comment type="caution">
    <text evidence="1">The sequence shown here is derived from an EMBL/GenBank/DDBJ whole genome shotgun (WGS) entry which is preliminary data.</text>
</comment>
<gene>
    <name evidence="1" type="ORF">NQX30_05620</name>
</gene>
<evidence type="ECO:0000313" key="1">
    <source>
        <dbReference type="EMBL" id="MDM5147845.1"/>
    </source>
</evidence>
<protein>
    <submittedName>
        <fullName evidence="1">Uncharacterized protein</fullName>
    </submittedName>
</protein>
<reference evidence="1" key="2">
    <citation type="journal article" date="2023" name="Microbiome">
        <title>Synthase-selected sorting approach identifies a beta-lactone synthase in a nudibranch symbiotic bacterium.</title>
        <authorList>
            <person name="Dzunkova M."/>
            <person name="La Clair J.J."/>
            <person name="Tyml T."/>
            <person name="Doud D."/>
            <person name="Schulz F."/>
            <person name="Piquer-Esteban S."/>
            <person name="Porcel Sanchis D."/>
            <person name="Osborn A."/>
            <person name="Robinson D."/>
            <person name="Louie K.B."/>
            <person name="Bowen B.P."/>
            <person name="Bowers R.M."/>
            <person name="Lee J."/>
            <person name="Arnau V."/>
            <person name="Diaz-Villanueva W."/>
            <person name="Stepanauskas R."/>
            <person name="Gosliner T."/>
            <person name="Date S.V."/>
            <person name="Northen T.R."/>
            <person name="Cheng J.F."/>
            <person name="Burkart M.D."/>
            <person name="Woyke T."/>
        </authorList>
    </citation>
    <scope>NUCLEOTIDE SEQUENCE</scope>
    <source>
        <strain evidence="1">Df01</strain>
    </source>
</reference>